<dbReference type="SUPFAM" id="SSF52540">
    <property type="entry name" value="P-loop containing nucleoside triphosphate hydrolases"/>
    <property type="match status" value="2"/>
</dbReference>
<evidence type="ECO:0000313" key="4">
    <source>
        <dbReference type="WBParaSite" id="NBR_0001526501-mRNA-1"/>
    </source>
</evidence>
<dbReference type="WBParaSite" id="NBR_0001526501-mRNA-1">
    <property type="protein sequence ID" value="NBR_0001526501-mRNA-1"/>
    <property type="gene ID" value="NBR_0001526501"/>
</dbReference>
<dbReference type="GO" id="GO:0005778">
    <property type="term" value="C:peroxisomal membrane"/>
    <property type="evidence" value="ECO:0007669"/>
    <property type="project" value="TreeGrafter"/>
</dbReference>
<dbReference type="Pfam" id="PF00004">
    <property type="entry name" value="AAA"/>
    <property type="match status" value="1"/>
</dbReference>
<dbReference type="InterPro" id="IPR003959">
    <property type="entry name" value="ATPase_AAA_core"/>
</dbReference>
<dbReference type="GO" id="GO:0005829">
    <property type="term" value="C:cytosol"/>
    <property type="evidence" value="ECO:0007669"/>
    <property type="project" value="TreeGrafter"/>
</dbReference>
<dbReference type="AlphaFoldDB" id="A0A0N4YEW3"/>
<dbReference type="InterPro" id="IPR050168">
    <property type="entry name" value="AAA_ATPase_domain"/>
</dbReference>
<evidence type="ECO:0000313" key="3">
    <source>
        <dbReference type="Proteomes" id="UP000271162"/>
    </source>
</evidence>
<dbReference type="Gene3D" id="3.40.50.300">
    <property type="entry name" value="P-loop containing nucleotide triphosphate hydrolases"/>
    <property type="match status" value="1"/>
</dbReference>
<dbReference type="Proteomes" id="UP000271162">
    <property type="component" value="Unassembled WGS sequence"/>
</dbReference>
<evidence type="ECO:0000313" key="2">
    <source>
        <dbReference type="EMBL" id="VDL78860.1"/>
    </source>
</evidence>
<gene>
    <name evidence="2" type="ORF">NBR_LOCUS15266</name>
</gene>
<dbReference type="PANTHER" id="PTHR23077:SF9">
    <property type="entry name" value="PEROXISOMAL ATPASE PEX6"/>
    <property type="match status" value="1"/>
</dbReference>
<proteinExistence type="predicted"/>
<name>A0A0N4YEW3_NIPBR</name>
<keyword evidence="3" id="KW-1185">Reference proteome</keyword>
<dbReference type="PANTHER" id="PTHR23077">
    <property type="entry name" value="AAA-FAMILY ATPASE"/>
    <property type="match status" value="1"/>
</dbReference>
<feature type="domain" description="ATPase AAA-type core" evidence="1">
    <location>
        <begin position="312"/>
        <end position="365"/>
    </location>
</feature>
<dbReference type="GO" id="GO:0005524">
    <property type="term" value="F:ATP binding"/>
    <property type="evidence" value="ECO:0007669"/>
    <property type="project" value="InterPro"/>
</dbReference>
<protein>
    <submittedName>
        <fullName evidence="4">Peroxisome assembly factor 2 (inferred by orthology to a human protein)</fullName>
    </submittedName>
</protein>
<dbReference type="GO" id="GO:0016887">
    <property type="term" value="F:ATP hydrolysis activity"/>
    <property type="evidence" value="ECO:0007669"/>
    <property type="project" value="InterPro"/>
</dbReference>
<evidence type="ECO:0000259" key="1">
    <source>
        <dbReference type="Pfam" id="PF00004"/>
    </source>
</evidence>
<dbReference type="GO" id="GO:0016558">
    <property type="term" value="P:protein import into peroxisome matrix"/>
    <property type="evidence" value="ECO:0007669"/>
    <property type="project" value="TreeGrafter"/>
</dbReference>
<dbReference type="InterPro" id="IPR027417">
    <property type="entry name" value="P-loop_NTPase"/>
</dbReference>
<dbReference type="OMA" id="TIAIRWR"/>
<reference evidence="4" key="1">
    <citation type="submission" date="2017-02" db="UniProtKB">
        <authorList>
            <consortium name="WormBaseParasite"/>
        </authorList>
    </citation>
    <scope>IDENTIFICATION</scope>
</reference>
<sequence>MYTNDVISIPVCDLFTRKITYNYLKVFCEDSPCIVDTTTSVYQIASVNTYLPYSGKPKGIAIPPPMEALVERMRNVCLAHEAVASNPLVLLLSGGNGSGKRLLSSRLAADTHRNLLEVSCIELWTKSYQPAILLLTSVDVLGYDAATNAIDPRLLSTLRSILSDAAQLVVIFSCNSSKVPQLSSSLLSLVLYDFAIEPFDENDRRSFFSTRLPAVLAQFAARRTAGFVIAELIDLLRDVEFRVDTENADRIDVSHLEWAIDKRNANFADAIGAPKIPTVSWDDVGGFEDTKRVIIESIEANLHGRGLTRSGIMLFGPPGCGKTLIAKGCFLLAVASEFKIAFLSVKGPELLNKYVGQSEENVRRGMSINHTL</sequence>
<organism evidence="4">
    <name type="scientific">Nippostrongylus brasiliensis</name>
    <name type="common">Rat hookworm</name>
    <dbReference type="NCBI Taxonomy" id="27835"/>
    <lineage>
        <taxon>Eukaryota</taxon>
        <taxon>Metazoa</taxon>
        <taxon>Ecdysozoa</taxon>
        <taxon>Nematoda</taxon>
        <taxon>Chromadorea</taxon>
        <taxon>Rhabditida</taxon>
        <taxon>Rhabditina</taxon>
        <taxon>Rhabditomorpha</taxon>
        <taxon>Strongyloidea</taxon>
        <taxon>Heligmosomidae</taxon>
        <taxon>Nippostrongylus</taxon>
    </lineage>
</organism>
<dbReference type="EMBL" id="UYSL01021663">
    <property type="protein sequence ID" value="VDL78860.1"/>
    <property type="molecule type" value="Genomic_DNA"/>
</dbReference>
<accession>A0A0N4YEW3</accession>
<reference evidence="2 3" key="2">
    <citation type="submission" date="2018-11" db="EMBL/GenBank/DDBJ databases">
        <authorList>
            <consortium name="Pathogen Informatics"/>
        </authorList>
    </citation>
    <scope>NUCLEOTIDE SEQUENCE [LARGE SCALE GENOMIC DNA]</scope>
</reference>
<dbReference type="STRING" id="27835.A0A0N4YEW3"/>